<name>A0A1Y5SQU5_9RHOB</name>
<feature type="compositionally biased region" description="Basic residues" evidence="5">
    <location>
        <begin position="1"/>
        <end position="10"/>
    </location>
</feature>
<dbReference type="Pfam" id="PF02358">
    <property type="entry name" value="Trehalose_PPase"/>
    <property type="match status" value="1"/>
</dbReference>
<sequence length="266" mass="29051">MSAQTTKRRGTIPDNDMTRGPEAPEMPNPDNAALFLDFDGTLVEIAERPDAVRLEPGMEDVLIGLHAHTNGRIAIVSGRNLVELERIMPNYPGVIVGSHGAESRIDGAYTTAPEGETTAFIASRDMLRAWVEHYEGVLLEEKPVSLVLHYRQAPDRQSDCEGILSALSQVMPGFVVRPSKMAVELMPENVSKERAVLGLLEEWRDLIPVAIGDDRTDEDMFGAADANGGYAIKVGEGDTAAKYRLSGVGEVHALLRNWLETSERSS</sequence>
<dbReference type="Gene3D" id="3.40.50.1000">
    <property type="entry name" value="HAD superfamily/HAD-like"/>
    <property type="match status" value="1"/>
</dbReference>
<dbReference type="PANTHER" id="PTHR43768">
    <property type="entry name" value="TREHALOSE 6-PHOSPHATE PHOSPHATASE"/>
    <property type="match status" value="1"/>
</dbReference>
<dbReference type="InterPro" id="IPR006379">
    <property type="entry name" value="HAD-SF_hydro_IIB"/>
</dbReference>
<reference evidence="6 7" key="1">
    <citation type="submission" date="2017-03" db="EMBL/GenBank/DDBJ databases">
        <authorList>
            <person name="Afonso C.L."/>
            <person name="Miller P.J."/>
            <person name="Scott M.A."/>
            <person name="Spackman E."/>
            <person name="Goraichik I."/>
            <person name="Dimitrov K.M."/>
            <person name="Suarez D.L."/>
            <person name="Swayne D.E."/>
        </authorList>
    </citation>
    <scope>NUCLEOTIDE SEQUENCE [LARGE SCALE GENOMIC DNA]</scope>
    <source>
        <strain evidence="6 7">CECT 7066</strain>
    </source>
</reference>
<keyword evidence="3 4" id="KW-0378">Hydrolase</keyword>
<evidence type="ECO:0000256" key="3">
    <source>
        <dbReference type="ARBA" id="ARBA00022801"/>
    </source>
</evidence>
<evidence type="ECO:0000256" key="4">
    <source>
        <dbReference type="RuleBase" id="RU361117"/>
    </source>
</evidence>
<comment type="similarity">
    <text evidence="2 4">Belongs to the trehalose phosphatase family.</text>
</comment>
<dbReference type="AlphaFoldDB" id="A0A1Y5SQU5"/>
<evidence type="ECO:0000313" key="6">
    <source>
        <dbReference type="EMBL" id="SLN46175.1"/>
    </source>
</evidence>
<comment type="pathway">
    <text evidence="1 4">Glycan biosynthesis; trehalose biosynthesis.</text>
</comment>
<dbReference type="GO" id="GO:0046872">
    <property type="term" value="F:metal ion binding"/>
    <property type="evidence" value="ECO:0007669"/>
    <property type="project" value="UniProtKB-KW"/>
</dbReference>
<gene>
    <name evidence="6" type="primary">otsB</name>
    <name evidence="6" type="ORF">PAM7066_02011</name>
</gene>
<comment type="function">
    <text evidence="4">Removes the phosphate from trehalose 6-phosphate to produce free trehalose.</text>
</comment>
<dbReference type="InterPro" id="IPR023214">
    <property type="entry name" value="HAD_sf"/>
</dbReference>
<dbReference type="GO" id="GO:0004805">
    <property type="term" value="F:trehalose-phosphatase activity"/>
    <property type="evidence" value="ECO:0007669"/>
    <property type="project" value="UniProtKB-EC"/>
</dbReference>
<evidence type="ECO:0000313" key="7">
    <source>
        <dbReference type="Proteomes" id="UP000193870"/>
    </source>
</evidence>
<dbReference type="Proteomes" id="UP000193870">
    <property type="component" value="Unassembled WGS sequence"/>
</dbReference>
<comment type="cofactor">
    <cofactor evidence="4">
        <name>Mg(2+)</name>
        <dbReference type="ChEBI" id="CHEBI:18420"/>
    </cofactor>
</comment>
<dbReference type="Gene3D" id="3.30.70.1020">
    <property type="entry name" value="Trehalose-6-phosphate phosphatase related protein, domain 2"/>
    <property type="match status" value="1"/>
</dbReference>
<dbReference type="NCBIfam" id="TIGR00685">
    <property type="entry name" value="T6PP"/>
    <property type="match status" value="1"/>
</dbReference>
<protein>
    <recommendedName>
        <fullName evidence="4">Trehalose 6-phosphate phosphatase</fullName>
        <ecNumber evidence="4">3.1.3.12</ecNumber>
    </recommendedName>
</protein>
<evidence type="ECO:0000256" key="5">
    <source>
        <dbReference type="SAM" id="MobiDB-lite"/>
    </source>
</evidence>
<keyword evidence="4" id="KW-0479">Metal-binding</keyword>
<keyword evidence="4" id="KW-0460">Magnesium</keyword>
<comment type="catalytic activity">
    <reaction evidence="4">
        <text>alpha,alpha-trehalose 6-phosphate + H2O = alpha,alpha-trehalose + phosphate</text>
        <dbReference type="Rhea" id="RHEA:23420"/>
        <dbReference type="ChEBI" id="CHEBI:15377"/>
        <dbReference type="ChEBI" id="CHEBI:16551"/>
        <dbReference type="ChEBI" id="CHEBI:43474"/>
        <dbReference type="ChEBI" id="CHEBI:58429"/>
        <dbReference type="EC" id="3.1.3.12"/>
    </reaction>
</comment>
<dbReference type="STRING" id="315423.SAMN04488020_10566"/>
<dbReference type="NCBIfam" id="TIGR01484">
    <property type="entry name" value="HAD-SF-IIB"/>
    <property type="match status" value="1"/>
</dbReference>
<evidence type="ECO:0000256" key="2">
    <source>
        <dbReference type="ARBA" id="ARBA00008770"/>
    </source>
</evidence>
<dbReference type="SUPFAM" id="SSF56784">
    <property type="entry name" value="HAD-like"/>
    <property type="match status" value="1"/>
</dbReference>
<feature type="region of interest" description="Disordered" evidence="5">
    <location>
        <begin position="1"/>
        <end position="30"/>
    </location>
</feature>
<evidence type="ECO:0000256" key="1">
    <source>
        <dbReference type="ARBA" id="ARBA00005199"/>
    </source>
</evidence>
<dbReference type="GO" id="GO:0005992">
    <property type="term" value="P:trehalose biosynthetic process"/>
    <property type="evidence" value="ECO:0007669"/>
    <property type="project" value="UniProtKB-UniPathway"/>
</dbReference>
<dbReference type="UniPathway" id="UPA00299"/>
<dbReference type="EC" id="3.1.3.12" evidence="4"/>
<organism evidence="6 7">
    <name type="scientific">Palleronia marisminoris</name>
    <dbReference type="NCBI Taxonomy" id="315423"/>
    <lineage>
        <taxon>Bacteria</taxon>
        <taxon>Pseudomonadati</taxon>
        <taxon>Pseudomonadota</taxon>
        <taxon>Alphaproteobacteria</taxon>
        <taxon>Rhodobacterales</taxon>
        <taxon>Roseobacteraceae</taxon>
        <taxon>Palleronia</taxon>
    </lineage>
</organism>
<dbReference type="InterPro" id="IPR036412">
    <property type="entry name" value="HAD-like_sf"/>
</dbReference>
<dbReference type="PANTHER" id="PTHR43768:SF3">
    <property type="entry name" value="TREHALOSE 6-PHOSPHATE PHOSPHATASE"/>
    <property type="match status" value="1"/>
</dbReference>
<dbReference type="InterPro" id="IPR044651">
    <property type="entry name" value="OTSB-like"/>
</dbReference>
<dbReference type="InterPro" id="IPR003337">
    <property type="entry name" value="Trehalose_PPase"/>
</dbReference>
<keyword evidence="7" id="KW-1185">Reference proteome</keyword>
<proteinExistence type="inferred from homology"/>
<dbReference type="CDD" id="cd01627">
    <property type="entry name" value="HAD_TPP"/>
    <property type="match status" value="1"/>
</dbReference>
<dbReference type="EMBL" id="FWFV01000005">
    <property type="protein sequence ID" value="SLN46175.1"/>
    <property type="molecule type" value="Genomic_DNA"/>
</dbReference>
<accession>A0A1Y5SQU5</accession>